<keyword evidence="1" id="KW-0560">Oxidoreductase</keyword>
<evidence type="ECO:0000313" key="1">
    <source>
        <dbReference type="EMBL" id="SOB80296.1"/>
    </source>
</evidence>
<proteinExistence type="predicted"/>
<dbReference type="AlphaFoldDB" id="A0A285QEM1"/>
<dbReference type="EMBL" id="OBMI01000001">
    <property type="protein sequence ID" value="SOB80296.1"/>
    <property type="molecule type" value="Genomic_DNA"/>
</dbReference>
<dbReference type="Proteomes" id="UP000219494">
    <property type="component" value="Unassembled WGS sequence"/>
</dbReference>
<dbReference type="OrthoDB" id="9791262at2"/>
<dbReference type="Gene3D" id="2.60.120.620">
    <property type="entry name" value="q2cbj1_9rhob like domain"/>
    <property type="match status" value="1"/>
</dbReference>
<name>A0A285QEM1_9SPHN</name>
<dbReference type="Pfam" id="PF05721">
    <property type="entry name" value="PhyH"/>
    <property type="match status" value="1"/>
</dbReference>
<protein>
    <submittedName>
        <fullName evidence="1">Phytanoyl-CoA dioxygenase (PhyH)</fullName>
    </submittedName>
</protein>
<reference evidence="1 2" key="1">
    <citation type="submission" date="2017-07" db="EMBL/GenBank/DDBJ databases">
        <authorList>
            <person name="Sun Z.S."/>
            <person name="Albrecht U."/>
            <person name="Echele G."/>
            <person name="Lee C.C."/>
        </authorList>
    </citation>
    <scope>NUCLEOTIDE SEQUENCE [LARGE SCALE GENOMIC DNA]</scope>
    <source>
        <strain evidence="1 2">CGMCC 1.12672</strain>
    </source>
</reference>
<accession>A0A285QEM1</accession>
<gene>
    <name evidence="1" type="ORF">SAMN06297144_0988</name>
</gene>
<dbReference type="GO" id="GO:0016706">
    <property type="term" value="F:2-oxoglutarate-dependent dioxygenase activity"/>
    <property type="evidence" value="ECO:0007669"/>
    <property type="project" value="UniProtKB-ARBA"/>
</dbReference>
<sequence>MTAALTFDRDGAALHAGTVRSLLPSIEQALSGAARAVPGVRLHGNPALTALLEAGVTARIASVHLRAPARPVRAVLFDKTPGLNWSLDWHQDRTIVVRERRDVPGFGPWTTKRGLQHVAPPMSVLAGMATLRLHLDDVPEDNAPLLIAPGSHRMGRIAEPDVPAVAARCGTYACLATAGDLWAYATPILHASAASVGDCRRRVLQVDYAAADLTGGLEWLGI</sequence>
<evidence type="ECO:0000313" key="2">
    <source>
        <dbReference type="Proteomes" id="UP000219494"/>
    </source>
</evidence>
<dbReference type="SUPFAM" id="SSF51197">
    <property type="entry name" value="Clavaminate synthase-like"/>
    <property type="match status" value="1"/>
</dbReference>
<keyword evidence="2" id="KW-1185">Reference proteome</keyword>
<dbReference type="InterPro" id="IPR008775">
    <property type="entry name" value="Phytyl_CoA_dOase-like"/>
</dbReference>
<keyword evidence="1" id="KW-0223">Dioxygenase</keyword>
<organism evidence="1 2">
    <name type="scientific">Sphingomonas guangdongensis</name>
    <dbReference type="NCBI Taxonomy" id="1141890"/>
    <lineage>
        <taxon>Bacteria</taxon>
        <taxon>Pseudomonadati</taxon>
        <taxon>Pseudomonadota</taxon>
        <taxon>Alphaproteobacteria</taxon>
        <taxon>Sphingomonadales</taxon>
        <taxon>Sphingomonadaceae</taxon>
        <taxon>Sphingomonas</taxon>
    </lineage>
</organism>